<evidence type="ECO:0000313" key="4">
    <source>
        <dbReference type="EMBL" id="QDQ42527.1"/>
    </source>
</evidence>
<accession>A0A0C1UT53</accession>
<reference evidence="6" key="3">
    <citation type="submission" date="2019-03" db="EMBL/GenBank/DDBJ databases">
        <title>Complete genome of Methylacidiphilum kamchatkense Kam1.</title>
        <authorList>
            <person name="Kruse T."/>
            <person name="Murarilal Ratnadevi C."/>
            <person name="Erikstad H.-A."/>
            <person name="Birkeland N.-K."/>
        </authorList>
    </citation>
    <scope>NUCLEOTIDE SEQUENCE [LARGE SCALE GENOMIC DNA]</scope>
    <source>
        <strain evidence="6">kam1</strain>
    </source>
</reference>
<dbReference type="STRING" id="1202785.A946_02045"/>
<name>A0A0C1UT53_9BACT</name>
<evidence type="ECO:0000313" key="6">
    <source>
        <dbReference type="Proteomes" id="UP000315925"/>
    </source>
</evidence>
<dbReference type="KEGG" id="mkc:kam1_1302"/>
<evidence type="ECO:0000313" key="5">
    <source>
        <dbReference type="Proteomes" id="UP000031594"/>
    </source>
</evidence>
<organism evidence="4 6">
    <name type="scientific">Methylacidiphilum kamchatkense Kam1</name>
    <dbReference type="NCBI Taxonomy" id="1202785"/>
    <lineage>
        <taxon>Bacteria</taxon>
        <taxon>Pseudomonadati</taxon>
        <taxon>Verrucomicrobiota</taxon>
        <taxon>Methylacidiphilae</taxon>
        <taxon>Methylacidiphilales</taxon>
        <taxon>Methylacidiphilaceae</taxon>
        <taxon>Methylacidiphilum (ex Ratnadevi et al. 2023)</taxon>
    </lineage>
</organism>
<dbReference type="InterPro" id="IPR005537">
    <property type="entry name" value="RAMP_III_fam"/>
</dbReference>
<protein>
    <submittedName>
        <fullName evidence="4">CRISPR-associated Cmr4 family protein</fullName>
    </submittedName>
</protein>
<keyword evidence="5" id="KW-1185">Reference proteome</keyword>
<dbReference type="AlphaFoldDB" id="A0A0C1UT53"/>
<reference evidence="3 5" key="1">
    <citation type="submission" date="2014-08" db="EMBL/GenBank/DDBJ databases">
        <title>Methylacidiphilum kamchatkense strain Kam1 draft genome sequence.</title>
        <authorList>
            <person name="Birkeland N.-K."/>
            <person name="Erikstad H.A."/>
        </authorList>
    </citation>
    <scope>NUCLEOTIDE SEQUENCE [LARGE SCALE GENOMIC DNA]</scope>
    <source>
        <strain evidence="3 5">Kam1</strain>
    </source>
</reference>
<dbReference type="Proteomes" id="UP000031594">
    <property type="component" value="Unassembled WGS sequence"/>
</dbReference>
<dbReference type="InterPro" id="IPR013410">
    <property type="entry name" value="CRISPR-assoc_RAMP_Cmr4"/>
</dbReference>
<dbReference type="Proteomes" id="UP000315925">
    <property type="component" value="Chromosome"/>
</dbReference>
<dbReference type="OrthoDB" id="9789361at2"/>
<feature type="domain" description="CRISPR type III-associated protein" evidence="2">
    <location>
        <begin position="48"/>
        <end position="333"/>
    </location>
</feature>
<dbReference type="RefSeq" id="WP_039720728.1">
    <property type="nucleotide sequence ID" value="NZ_CP037899.1"/>
</dbReference>
<evidence type="ECO:0000259" key="2">
    <source>
        <dbReference type="Pfam" id="PF03787"/>
    </source>
</evidence>
<reference evidence="4" key="2">
    <citation type="journal article" date="2019" name="BMC Genomics">
        <title>Complete genome sequence analysis of the thermoacidophilic verrucomicrobial methanotroph 'Candidatus Methylacidiphilum kamchatkense' strain Kam1 and comparison with its closest relatives.</title>
        <authorList>
            <person name="Kruse T."/>
            <person name="Ratnadevi C.M."/>
            <person name="Erikstad H.A."/>
            <person name="Birkeland N.K."/>
        </authorList>
    </citation>
    <scope>NUCLEOTIDE SEQUENCE</scope>
    <source>
        <strain evidence="4">Kam1</strain>
    </source>
</reference>
<keyword evidence="1" id="KW-0051">Antiviral defense</keyword>
<dbReference type="EMBL" id="JQNX01000001">
    <property type="protein sequence ID" value="KIE59474.1"/>
    <property type="molecule type" value="Genomic_DNA"/>
</dbReference>
<dbReference type="Pfam" id="PF03787">
    <property type="entry name" value="RAMPs"/>
    <property type="match status" value="1"/>
</dbReference>
<evidence type="ECO:0000256" key="1">
    <source>
        <dbReference type="ARBA" id="ARBA00023118"/>
    </source>
</evidence>
<sequence length="350" mass="39078">MIGSYKKQKGKHVHECHNKSIFLGVFYTKNLKAGEKAMDDTAIIYFFTRTPLHIGSGGSVGAIDLPIIRERHTAFPIIPGSAIKGVFADEWVEPKVKKVNSNEEKEYIRNEEGKTLFGTGADEEAKGGVLQFSEAKLLFFPIRSPKGCFGWITCPLILNRYARDTGLNSPFDHPSLSDNQALFKKDGLLAIKEGEKDKVILEEYVFEHAGELPSNIDLLNHLRTLISKDPIWEKIEDRVVIISDGMMSFFTQSACEIAQHVKIDDKTGTAESGALFNQENVPSETAFYCIVRKSALRSLDNLEKDPFDLLQEKIIEKKIFQFGADAGTGLGYCTTVFSKLSKKGEESNEQ</sequence>
<dbReference type="PANTHER" id="PTHR36700:SF1">
    <property type="entry name" value="CRISPR SYSTEM CMR SUBUNIT CMR4"/>
    <property type="match status" value="1"/>
</dbReference>
<dbReference type="NCBIfam" id="TIGR02580">
    <property type="entry name" value="cas_RAMP_Cmr4"/>
    <property type="match status" value="1"/>
</dbReference>
<dbReference type="PANTHER" id="PTHR36700">
    <property type="entry name" value="CRISPR SYSTEM CMR SUBUNIT CMR4"/>
    <property type="match status" value="1"/>
</dbReference>
<gene>
    <name evidence="3" type="ORF">A946_02045</name>
    <name evidence="4" type="ORF">kam1_1302</name>
</gene>
<dbReference type="EMBL" id="CP037899">
    <property type="protein sequence ID" value="QDQ42527.1"/>
    <property type="molecule type" value="Genomic_DNA"/>
</dbReference>
<dbReference type="GO" id="GO:0051607">
    <property type="term" value="P:defense response to virus"/>
    <property type="evidence" value="ECO:0007669"/>
    <property type="project" value="UniProtKB-KW"/>
</dbReference>
<proteinExistence type="predicted"/>
<evidence type="ECO:0000313" key="3">
    <source>
        <dbReference type="EMBL" id="KIE59474.1"/>
    </source>
</evidence>